<dbReference type="AlphaFoldDB" id="A0A1U8PS99"/>
<reference evidence="1" key="1">
    <citation type="journal article" date="2020" name="Nat. Genet.">
        <title>Genomic diversifications of five Gossypium allopolyploid species and their impact on cotton improvement.</title>
        <authorList>
            <person name="Chen Z.J."/>
            <person name="Sreedasyam A."/>
            <person name="Ando A."/>
            <person name="Song Q."/>
            <person name="De Santiago L.M."/>
            <person name="Hulse-Kemp A.M."/>
            <person name="Ding M."/>
            <person name="Ye W."/>
            <person name="Kirkbride R.C."/>
            <person name="Jenkins J."/>
            <person name="Plott C."/>
            <person name="Lovell J."/>
            <person name="Lin Y.M."/>
            <person name="Vaughn R."/>
            <person name="Liu B."/>
            <person name="Simpson S."/>
            <person name="Scheffler B.E."/>
            <person name="Wen L."/>
            <person name="Saski C.A."/>
            <person name="Grover C.E."/>
            <person name="Hu G."/>
            <person name="Conover J.L."/>
            <person name="Carlson J.W."/>
            <person name="Shu S."/>
            <person name="Boston L.B."/>
            <person name="Williams M."/>
            <person name="Peterson D.G."/>
            <person name="McGee K."/>
            <person name="Jones D.C."/>
            <person name="Wendel J.F."/>
            <person name="Stelly D.M."/>
            <person name="Grimwood J."/>
            <person name="Schmutz J."/>
        </authorList>
    </citation>
    <scope>NUCLEOTIDE SEQUENCE [LARGE SCALE GENOMIC DNA]</scope>
    <source>
        <strain evidence="1">cv. TM-1</strain>
    </source>
</reference>
<name>A0A1U8PS99_GOSHI</name>
<dbReference type="OrthoDB" id="1000634at2759"/>
<evidence type="ECO:0000313" key="2">
    <source>
        <dbReference type="RefSeq" id="XP_016753149.1"/>
    </source>
</evidence>
<evidence type="ECO:0000313" key="1">
    <source>
        <dbReference type="Proteomes" id="UP000818029"/>
    </source>
</evidence>
<dbReference type="PaxDb" id="3635-A0A1U8PS99"/>
<reference evidence="2" key="2">
    <citation type="submission" date="2025-08" db="UniProtKB">
        <authorList>
            <consortium name="RefSeq"/>
        </authorList>
    </citation>
    <scope>IDENTIFICATION</scope>
</reference>
<keyword evidence="1" id="KW-1185">Reference proteome</keyword>
<proteinExistence type="predicted"/>
<dbReference type="KEGG" id="ghi:107961516"/>
<accession>A0A1U8PS99</accession>
<dbReference type="RefSeq" id="XP_016753149.1">
    <property type="nucleotide sequence ID" value="XM_016897660.1"/>
</dbReference>
<protein>
    <submittedName>
        <fullName evidence="2">Uncharacterized mitochondrial protein AtMg00310-like</fullName>
    </submittedName>
</protein>
<dbReference type="STRING" id="3635.A0A1U8PS99"/>
<gene>
    <name evidence="2" type="primary">LOC107961516</name>
</gene>
<organism evidence="1 2">
    <name type="scientific">Gossypium hirsutum</name>
    <name type="common">Upland cotton</name>
    <name type="synonym">Gossypium mexicanum</name>
    <dbReference type="NCBI Taxonomy" id="3635"/>
    <lineage>
        <taxon>Eukaryota</taxon>
        <taxon>Viridiplantae</taxon>
        <taxon>Streptophyta</taxon>
        <taxon>Embryophyta</taxon>
        <taxon>Tracheophyta</taxon>
        <taxon>Spermatophyta</taxon>
        <taxon>Magnoliopsida</taxon>
        <taxon>eudicotyledons</taxon>
        <taxon>Gunneridae</taxon>
        <taxon>Pentapetalae</taxon>
        <taxon>rosids</taxon>
        <taxon>malvids</taxon>
        <taxon>Malvales</taxon>
        <taxon>Malvaceae</taxon>
        <taxon>Malvoideae</taxon>
        <taxon>Gossypium</taxon>
    </lineage>
</organism>
<dbReference type="GeneID" id="107961516"/>
<sequence length="114" mass="13270">MWWACKDKGHGWAMLAWDKVCMLKGMRELEFGDIRLFNIALLGRQVWRLLTIKDTLCYDVLSSKYFPEGDIFQSKKVDKPSFTWNSIATVARVLKDRFGWQIGNGGKIDIHKDN</sequence>
<dbReference type="Proteomes" id="UP000818029">
    <property type="component" value="Chromosome D04"/>
</dbReference>